<proteinExistence type="inferred from homology"/>
<evidence type="ECO:0000259" key="14">
    <source>
        <dbReference type="Pfam" id="PF02772"/>
    </source>
</evidence>
<keyword evidence="7 16" id="KW-0808">Transferase</keyword>
<evidence type="ECO:0000256" key="3">
    <source>
        <dbReference type="ARBA" id="ARBA00005224"/>
    </source>
</evidence>
<dbReference type="InterPro" id="IPR002133">
    <property type="entry name" value="S-AdoMet_synthetase"/>
</dbReference>
<evidence type="ECO:0000256" key="12">
    <source>
        <dbReference type="ARBA" id="ARBA00022958"/>
    </source>
</evidence>
<dbReference type="Pfam" id="PF02773">
    <property type="entry name" value="S-AdoMet_synt_C"/>
    <property type="match status" value="1"/>
</dbReference>
<comment type="similarity">
    <text evidence="4">Belongs to the AdoMet synthase family.</text>
</comment>
<evidence type="ECO:0000256" key="5">
    <source>
        <dbReference type="ARBA" id="ARBA00012828"/>
    </source>
</evidence>
<dbReference type="Gene3D" id="3.30.300.10">
    <property type="match status" value="3"/>
</dbReference>
<evidence type="ECO:0000256" key="2">
    <source>
        <dbReference type="ARBA" id="ARBA00001958"/>
    </source>
</evidence>
<evidence type="ECO:0000259" key="15">
    <source>
        <dbReference type="Pfam" id="PF02773"/>
    </source>
</evidence>
<keyword evidence="6" id="KW-0554">One-carbon metabolism</keyword>
<keyword evidence="9" id="KW-0547">Nucleotide-binding</keyword>
<keyword evidence="11" id="KW-0460">Magnesium</keyword>
<dbReference type="InterPro" id="IPR022630">
    <property type="entry name" value="S-AdoMet_synt_C"/>
</dbReference>
<evidence type="ECO:0000256" key="1">
    <source>
        <dbReference type="ARBA" id="ARBA00001946"/>
    </source>
</evidence>
<dbReference type="FunFam" id="3.30.300.10:FF:000003">
    <property type="entry name" value="S-adenosylmethionine synthase"/>
    <property type="match status" value="1"/>
</dbReference>
<evidence type="ECO:0000256" key="10">
    <source>
        <dbReference type="ARBA" id="ARBA00022840"/>
    </source>
</evidence>
<dbReference type="NCBIfam" id="TIGR01034">
    <property type="entry name" value="metK"/>
    <property type="match status" value="1"/>
</dbReference>
<dbReference type="InterPro" id="IPR022631">
    <property type="entry name" value="ADOMET_SYNTHASE_CS"/>
</dbReference>
<keyword evidence="8" id="KW-0479">Metal-binding</keyword>
<comment type="cofactor">
    <cofactor evidence="1">
        <name>Mg(2+)</name>
        <dbReference type="ChEBI" id="CHEBI:18420"/>
    </cofactor>
</comment>
<dbReference type="PROSITE" id="PS00376">
    <property type="entry name" value="ADOMET_SYNTHASE_1"/>
    <property type="match status" value="1"/>
</dbReference>
<evidence type="ECO:0000256" key="6">
    <source>
        <dbReference type="ARBA" id="ARBA00022563"/>
    </source>
</evidence>
<evidence type="ECO:0000256" key="8">
    <source>
        <dbReference type="ARBA" id="ARBA00022723"/>
    </source>
</evidence>
<feature type="domain" description="S-adenosylmethionine synthetase N-terminal" evidence="13">
    <location>
        <begin position="5"/>
        <end position="101"/>
    </location>
</feature>
<dbReference type="InterPro" id="IPR022629">
    <property type="entry name" value="S-AdoMet_synt_central"/>
</dbReference>
<dbReference type="CDD" id="cd18079">
    <property type="entry name" value="S-AdoMet_synt"/>
    <property type="match status" value="1"/>
</dbReference>
<feature type="domain" description="S-adenosylmethionine synthetase C-terminal" evidence="15">
    <location>
        <begin position="233"/>
        <end position="371"/>
    </location>
</feature>
<keyword evidence="10" id="KW-0067">ATP-binding</keyword>
<reference evidence="16" key="1">
    <citation type="submission" date="2016-10" db="EMBL/GenBank/DDBJ databases">
        <authorList>
            <person name="de Groot N.N."/>
        </authorList>
    </citation>
    <scope>NUCLEOTIDE SEQUENCE</scope>
</reference>
<dbReference type="EMBL" id="FPHE01000104">
    <property type="protein sequence ID" value="SFV61280.1"/>
    <property type="molecule type" value="Genomic_DNA"/>
</dbReference>
<evidence type="ECO:0000256" key="4">
    <source>
        <dbReference type="ARBA" id="ARBA00009685"/>
    </source>
</evidence>
<dbReference type="GO" id="GO:0046872">
    <property type="term" value="F:metal ion binding"/>
    <property type="evidence" value="ECO:0007669"/>
    <property type="project" value="UniProtKB-KW"/>
</dbReference>
<dbReference type="InterPro" id="IPR022628">
    <property type="entry name" value="S-AdoMet_synt_N"/>
</dbReference>
<evidence type="ECO:0000256" key="9">
    <source>
        <dbReference type="ARBA" id="ARBA00022741"/>
    </source>
</evidence>
<dbReference type="SUPFAM" id="SSF55973">
    <property type="entry name" value="S-adenosylmethionine synthetase"/>
    <property type="match status" value="3"/>
</dbReference>
<sequence length="384" mass="42178">MPKEYIFTSESVTEGHPDKMADQISDAILDYIIERDPTARVACETLVSNGFCIITGELKTKIYAPMQDIAREVIREIGYTNSAFGFDYRSAGILNGIGEQSMDISQGVDQESGEIGAGDQGMMFGYACNETPECMPMAISLAHKITAKLAEVRKNGTIPYLRPDGKAQVSVRYIDNKPVGIDTVVVSSQHGENISQKILREAIITEVIEEVIPKEFLNNEITYHINPTGRFVIGGPQGDAGLTGRKIVVDSYGGYAPHGGGAFSGKDPTKVDRSASYMARYIAKNLVVAKVCTKVTIQLSYAMGISTPTSIMIDTHGTANIEESKIEKCITELFDLSPAGIIRELDLLKPIYRKTASYGHFGRENIGFSWEETNRVEDIKKYLF</sequence>
<feature type="domain" description="S-adenosylmethionine synthetase central" evidence="14">
    <location>
        <begin position="114"/>
        <end position="231"/>
    </location>
</feature>
<evidence type="ECO:0000256" key="7">
    <source>
        <dbReference type="ARBA" id="ARBA00022679"/>
    </source>
</evidence>
<keyword evidence="12" id="KW-0630">Potassium</keyword>
<dbReference type="Pfam" id="PF02772">
    <property type="entry name" value="S-AdoMet_synt_M"/>
    <property type="match status" value="1"/>
</dbReference>
<dbReference type="PIRSF" id="PIRSF000497">
    <property type="entry name" value="MAT"/>
    <property type="match status" value="1"/>
</dbReference>
<dbReference type="GO" id="GO:0005524">
    <property type="term" value="F:ATP binding"/>
    <property type="evidence" value="ECO:0007669"/>
    <property type="project" value="UniProtKB-KW"/>
</dbReference>
<dbReference type="PANTHER" id="PTHR11964">
    <property type="entry name" value="S-ADENOSYLMETHIONINE SYNTHETASE"/>
    <property type="match status" value="1"/>
</dbReference>
<comment type="cofactor">
    <cofactor evidence="2">
        <name>K(+)</name>
        <dbReference type="ChEBI" id="CHEBI:29103"/>
    </cofactor>
</comment>
<name>A0A1W1C5Z5_9ZZZZ</name>
<dbReference type="InterPro" id="IPR022636">
    <property type="entry name" value="S-AdoMet_synthetase_sfam"/>
</dbReference>
<dbReference type="EC" id="2.5.1.6" evidence="5"/>
<dbReference type="UniPathway" id="UPA00315">
    <property type="reaction ID" value="UER00080"/>
</dbReference>
<dbReference type="Pfam" id="PF00438">
    <property type="entry name" value="S-AdoMet_synt_N"/>
    <property type="match status" value="1"/>
</dbReference>
<evidence type="ECO:0000259" key="13">
    <source>
        <dbReference type="Pfam" id="PF00438"/>
    </source>
</evidence>
<organism evidence="16">
    <name type="scientific">hydrothermal vent metagenome</name>
    <dbReference type="NCBI Taxonomy" id="652676"/>
    <lineage>
        <taxon>unclassified sequences</taxon>
        <taxon>metagenomes</taxon>
        <taxon>ecological metagenomes</taxon>
    </lineage>
</organism>
<accession>A0A1W1C5Z5</accession>
<dbReference type="GO" id="GO:0006556">
    <property type="term" value="P:S-adenosylmethionine biosynthetic process"/>
    <property type="evidence" value="ECO:0007669"/>
    <property type="project" value="UniProtKB-UniPathway"/>
</dbReference>
<dbReference type="PROSITE" id="PS00377">
    <property type="entry name" value="ADOMET_SYNTHASE_2"/>
    <property type="match status" value="1"/>
</dbReference>
<evidence type="ECO:0000256" key="11">
    <source>
        <dbReference type="ARBA" id="ARBA00022842"/>
    </source>
</evidence>
<evidence type="ECO:0000313" key="16">
    <source>
        <dbReference type="EMBL" id="SFV61280.1"/>
    </source>
</evidence>
<dbReference type="GO" id="GO:0004478">
    <property type="term" value="F:methionine adenosyltransferase activity"/>
    <property type="evidence" value="ECO:0007669"/>
    <property type="project" value="UniProtKB-EC"/>
</dbReference>
<comment type="pathway">
    <text evidence="3">Amino-acid biosynthesis; S-adenosyl-L-methionine biosynthesis; S-adenosyl-L-methionine from L-methionine: step 1/1.</text>
</comment>
<dbReference type="GO" id="GO:0006730">
    <property type="term" value="P:one-carbon metabolic process"/>
    <property type="evidence" value="ECO:0007669"/>
    <property type="project" value="UniProtKB-KW"/>
</dbReference>
<protein>
    <recommendedName>
        <fullName evidence="5">methionine adenosyltransferase</fullName>
        <ecNumber evidence="5">2.5.1.6</ecNumber>
    </recommendedName>
</protein>
<gene>
    <name evidence="16" type="ORF">MNB_SV-12-74</name>
</gene>
<dbReference type="HAMAP" id="MF_00086">
    <property type="entry name" value="S_AdoMet_synth1"/>
    <property type="match status" value="1"/>
</dbReference>
<dbReference type="AlphaFoldDB" id="A0A1W1C5Z5"/>